<dbReference type="Proteomes" id="UP000678499">
    <property type="component" value="Unassembled WGS sequence"/>
</dbReference>
<feature type="repeat" description="WD" evidence="2">
    <location>
        <begin position="1388"/>
        <end position="1423"/>
    </location>
</feature>
<dbReference type="EMBL" id="OA883911">
    <property type="protein sequence ID" value="CAD7279972.1"/>
    <property type="molecule type" value="Genomic_DNA"/>
</dbReference>
<evidence type="ECO:0000256" key="2">
    <source>
        <dbReference type="PROSITE-ProRule" id="PRU00221"/>
    </source>
</evidence>
<feature type="region of interest" description="Disordered" evidence="3">
    <location>
        <begin position="832"/>
        <end position="887"/>
    </location>
</feature>
<dbReference type="InterPro" id="IPR017932">
    <property type="entry name" value="GATase_2_dom"/>
</dbReference>
<dbReference type="Pfam" id="PF00400">
    <property type="entry name" value="WD40"/>
    <property type="match status" value="1"/>
</dbReference>
<dbReference type="InterPro" id="IPR001962">
    <property type="entry name" value="Asn_synthase"/>
</dbReference>
<evidence type="ECO:0000256" key="3">
    <source>
        <dbReference type="SAM" id="MobiDB-lite"/>
    </source>
</evidence>
<dbReference type="GO" id="GO:0004066">
    <property type="term" value="F:asparagine synthase (glutamine-hydrolyzing) activity"/>
    <property type="evidence" value="ECO:0007669"/>
    <property type="project" value="InterPro"/>
</dbReference>
<dbReference type="Gene3D" id="1.10.1540.10">
    <property type="entry name" value="BEACH domain"/>
    <property type="match status" value="3"/>
</dbReference>
<feature type="compositionally biased region" description="Acidic residues" evidence="3">
    <location>
        <begin position="861"/>
        <end position="872"/>
    </location>
</feature>
<feature type="compositionally biased region" description="Basic residues" evidence="3">
    <location>
        <begin position="839"/>
        <end position="849"/>
    </location>
</feature>
<dbReference type="InterPro" id="IPR000409">
    <property type="entry name" value="BEACH_dom"/>
</dbReference>
<protein>
    <recommendedName>
        <fullName evidence="8">WD repeat-containing protein 81</fullName>
    </recommendedName>
</protein>
<dbReference type="InterPro" id="IPR015943">
    <property type="entry name" value="WD40/YVTN_repeat-like_dom_sf"/>
</dbReference>
<name>A0A7R9GG88_9CRUS</name>
<dbReference type="PANTHER" id="PTHR44662:SF1">
    <property type="entry name" value="WD REPEAT-CONTAINING PROTEIN 81"/>
    <property type="match status" value="1"/>
</dbReference>
<feature type="compositionally biased region" description="Basic residues" evidence="3">
    <location>
        <begin position="465"/>
        <end position="477"/>
    </location>
</feature>
<gene>
    <name evidence="6" type="ORF">NMOB1V02_LOCUS7636</name>
</gene>
<keyword evidence="1" id="KW-0028">Amino-acid biosynthesis</keyword>
<evidence type="ECO:0000313" key="6">
    <source>
        <dbReference type="EMBL" id="CAD7279972.1"/>
    </source>
</evidence>
<feature type="domain" description="BEACH" evidence="4">
    <location>
        <begin position="151"/>
        <end position="472"/>
    </location>
</feature>
<dbReference type="GO" id="GO:0035973">
    <property type="term" value="P:aggrephagy"/>
    <property type="evidence" value="ECO:0007669"/>
    <property type="project" value="TreeGrafter"/>
</dbReference>
<dbReference type="InterPro" id="IPR014729">
    <property type="entry name" value="Rossmann-like_a/b/a_fold"/>
</dbReference>
<evidence type="ECO:0000259" key="5">
    <source>
        <dbReference type="PROSITE" id="PS51278"/>
    </source>
</evidence>
<dbReference type="PROSITE" id="PS51278">
    <property type="entry name" value="GATASE_TYPE_2"/>
    <property type="match status" value="1"/>
</dbReference>
<dbReference type="Gene3D" id="3.60.20.10">
    <property type="entry name" value="Glutamine Phosphoribosylpyrophosphate, subunit 1, domain 1"/>
    <property type="match status" value="1"/>
</dbReference>
<dbReference type="SUPFAM" id="SSF50978">
    <property type="entry name" value="WD40 repeat-like"/>
    <property type="match status" value="1"/>
</dbReference>
<proteinExistence type="predicted"/>
<organism evidence="6">
    <name type="scientific">Notodromas monacha</name>
    <dbReference type="NCBI Taxonomy" id="399045"/>
    <lineage>
        <taxon>Eukaryota</taxon>
        <taxon>Metazoa</taxon>
        <taxon>Ecdysozoa</taxon>
        <taxon>Arthropoda</taxon>
        <taxon>Crustacea</taxon>
        <taxon>Oligostraca</taxon>
        <taxon>Ostracoda</taxon>
        <taxon>Podocopa</taxon>
        <taxon>Podocopida</taxon>
        <taxon>Cypridocopina</taxon>
        <taxon>Cypridoidea</taxon>
        <taxon>Cyprididae</taxon>
        <taxon>Notodromas</taxon>
    </lineage>
</organism>
<sequence length="2668" mass="297825">MEPLGIPGEYYYQSKECFYWCAVSKAWIRFSQKNQIVAIACYNKLGRKRISIKNCACPKRCVMSPRQTSLISGSQFIKCAQLILKSMKSLQDNGCEAGEFTTQHIHINDYLWVSLLPKLEHNLTDALVEKDDVTNDSDRFPTPPGLILADEDAIMHKNLADVVHLWAFGRVSNFDYLMYLNHLAGRRMGDARCHPIFPWVIDFTSPSGAWRDLAKSKFRMNKGDRQLDMTYEVSIFHPLKDSMDDEVGPSSLDNLADVVHLWAFGRVSNFDYLMYLNHLAGRRMGDARCHPIFPWHPHHVTELLSEITYYVYKARRMPKSVLCKHVRSNWVPGEYPSSIQRMFEWSPDECIPEFFMDPDIFKSIHEDLGDLEIPSWSSCPEDLIDKHRQALESNHVSEMLHHWIDLTFGYKLSGSAAVKAKNVCLSLVDDHSHLTRSGVVQLFTVPHPPKVMQSAYFGPNPPAKAIKHHSRRKRHENHRSLSGHESLESDWEESSNDGAENNAVAFADQVSVEDMIMMPKDYPPLQALLQLESLYDFINKLLIPRSHHCPHQQQFINPNSIVSSFKARNMCNLSCVILEIFLPLKFRCLQDTCPDGRLQVAEEIVRKEKYLVPLCVKGLVENILNAESREEGLKIHSGGKFELGLPAFSPLLLLQPIISPLIFPEYFPMVYKLIKNFEEVEEVLFELKLMSLNAKACKEMEDKIMELQIKTLAADLDDLLPELLSPGMQEAMELLWPVIDRVFKDKRRRVMAAWHLVDTVGQAVGPKKTAKHLLKPVVDIFDNEDDCVTMKHMKLFHHSFLLQLCVRFGTKRFLAHFVTCLVEAVGGNKEFDDEESNFHTKRHNRHLHPRNTAEPQKLPDEPEEVFSMDEEVHDQSPAKPDGNEGDIYGDPAEIRYRKLKGRAASGLASQLSCSVPESSFMNEGHFKGLKDTVERAAKKKNQVGLNISDVAAGSTVWLAERVGPVLTAKYVTRNLLRMLSLCYLDEDSLVNLNHNCPPTSISQNFQSNDTYLGAAFSGRSVRGDICAKKVLDCLSSISSLYGEHFIIRQYLPHAAELLFSSQRKLSPSLEAGSIGCLSLLHHILPYLRDSTLMEHLQSRILNGVLYPVLQMVTSTRLQFPHGYLGRAVMTWKALDVLFLISSRIGMEMTKKYMTSCLNKFFSGFDVAFSPTGKVDLDSSVFHLEAMPGTSLEESGYFDITKEASGYVVSGLVHLEKLQASPCEEACEPSGSSPKADVKMLEEIAGCFTQEMAHLSYIAFCHLSGNLHLERHVRNEALVRQLCEDFEKYAVVNPRRKQPKDVAHVSTVDAAQQTAVVGNRICIESDVKDGPGDHEQSDWEPPPDDRLRKRMESSHRHLKGNWLAYWENQVGRSEKDNELDLKQIALQSFVGHTASIRQVYVMDNENSALSSSKDKTVKLWSIRNQGDGNAQVTPRWSYNEHKKGVNGLAYLDRIRRVISCDSTSLHIWDPFLGAIVCQVDAGSGSEAPQGVGGGGGGKNPPLTAIAVAQPATVVAATTDGILRMFDARCCAFAQTYKVSPFSAGMIRCICVSGDERHVCVGHSTGAMSLLDLRTGSLISAWKGHEQEVLQVVACGLKYFVTSSMDQSLAVWSCDDAKLRFNLRSYQEPVQCLAVTGQQIISGTTGNRLGIHESVDPSAACSSARLRSDVCKGTLTALAVLPLNGIFLVGTESGESSIDEVNAFKKRIMCGIFCVISAKNPDDVRVSFEIIDVWESLLESRGPDSKGSQDIDAGCCCLKMAGYVLWQQGQKMTSQPLLDESGNALLWNGNVFGGLEIPPGHSDTEAILQGLSNAENIPAFFQKLEGPGSLIYYDNRSKRLWFRRDCIGRRSLLIAQVRDPEDCVHFVISSVMPSADTLSKQDLDIIFCEELPAGLTCALDLTVIPCSLENLQVTVFPDSIDNAEPPRVPGVQWKSEIPGVNRSLLDFLNREVPVRNLKVDAALDSPAAAVLKSLCVGIEALASEFLDVLENAVRVRLLQTWHLETSLTERRHTVAVLPEGASIDLLNISFSKSGDADGFSLAPDRKTGRQAFAVLCDVYPEREWNFLELNVTGDELKRMRKTRIRDLIHPRLTVLDDSLGCALWFAASGKGRKMSSDPSKSCETYECPARVLLLGMGADEQLGGYIQHRRKAAEKLHQDTDGRFRAINDEIALQLSRIGSRNLGRDDRVVSDHGCEARYPYLDEKVIPPGHSDTEAILQGLSNAENIPAFFQKLEGPGSLIYYDNRSKRLWFRRDCIGRRSLLIAQVRDPEDCVHFVISSVMPSADTLSKQDLDIIFCEELPAGLTCALDLTVIPCSLENLQVTVFPDSIDNAEPPRVPGVQWKSEIPGVNRSLLDFLNREVPVRNLKVDAALDSPAAAVLKSLCVGIEALASEFLDVLENAVRVRLLQTTVDLCRNCLQAGKTPGTCRHCRIGILFSGGLDSSVIAAVCHRILPEGAPIDLLNISFSKSGDADGFSLAPDRKTGRQAFAVLCDVYPEREWNFIELNVTGDELKRMRKTRIRDLIHPRLTVLDDSLGCALWFAASGKGRKMSSDPSKSCETYECPARVLLLGMGADEQLGGYIQHRRKAAEKLHQDTDGRFHAINDEIALQLSRIGSRNLGRDDRVVSDHGCEARYPYLDEKVVVNLAVEFVDLDIPIETENMRGALAKM</sequence>
<dbReference type="PROSITE" id="PS50294">
    <property type="entry name" value="WD_REPEATS_REGION"/>
    <property type="match status" value="1"/>
</dbReference>
<dbReference type="Gene3D" id="2.130.10.10">
    <property type="entry name" value="YVTN repeat-like/Quinoprotein amine dehydrogenase"/>
    <property type="match status" value="2"/>
</dbReference>
<dbReference type="GO" id="GO:0005739">
    <property type="term" value="C:mitochondrion"/>
    <property type="evidence" value="ECO:0007669"/>
    <property type="project" value="TreeGrafter"/>
</dbReference>
<dbReference type="CDD" id="cd01991">
    <property type="entry name" value="Asn_synthase_B_C"/>
    <property type="match status" value="2"/>
</dbReference>
<dbReference type="SUPFAM" id="SSF52402">
    <property type="entry name" value="Adenine nucleotide alpha hydrolases-like"/>
    <property type="match status" value="2"/>
</dbReference>
<dbReference type="SUPFAM" id="SSF56235">
    <property type="entry name" value="N-terminal nucleophile aminohydrolases (Ntn hydrolases)"/>
    <property type="match status" value="2"/>
</dbReference>
<dbReference type="OrthoDB" id="29306at2759"/>
<dbReference type="InterPro" id="IPR001680">
    <property type="entry name" value="WD40_rpt"/>
</dbReference>
<feature type="region of interest" description="Disordered" evidence="3">
    <location>
        <begin position="1324"/>
        <end position="1347"/>
    </location>
</feature>
<accession>A0A7R9GG88</accession>
<dbReference type="Pfam" id="PF13537">
    <property type="entry name" value="GATase_7"/>
    <property type="match status" value="2"/>
</dbReference>
<dbReference type="Pfam" id="PF02138">
    <property type="entry name" value="Beach"/>
    <property type="match status" value="3"/>
</dbReference>
<dbReference type="GO" id="GO:0035014">
    <property type="term" value="F:phosphatidylinositol 3-kinase regulator activity"/>
    <property type="evidence" value="ECO:0007669"/>
    <property type="project" value="TreeGrafter"/>
</dbReference>
<evidence type="ECO:0008006" key="8">
    <source>
        <dbReference type="Google" id="ProtNLM"/>
    </source>
</evidence>
<feature type="region of interest" description="Disordered" evidence="3">
    <location>
        <begin position="456"/>
        <end position="498"/>
    </location>
</feature>
<dbReference type="GO" id="GO:0006529">
    <property type="term" value="P:asparagine biosynthetic process"/>
    <property type="evidence" value="ECO:0007669"/>
    <property type="project" value="UniProtKB-KW"/>
</dbReference>
<evidence type="ECO:0000256" key="1">
    <source>
        <dbReference type="ARBA" id="ARBA00022888"/>
    </source>
</evidence>
<feature type="domain" description="Glutamine amidotransferase type-2" evidence="5">
    <location>
        <begin position="1708"/>
        <end position="1900"/>
    </location>
</feature>
<dbReference type="Gene3D" id="3.40.50.620">
    <property type="entry name" value="HUPs"/>
    <property type="match status" value="2"/>
</dbReference>
<dbReference type="SMART" id="SM00320">
    <property type="entry name" value="WD40"/>
    <property type="match status" value="6"/>
</dbReference>
<dbReference type="SMART" id="SM01026">
    <property type="entry name" value="Beach"/>
    <property type="match status" value="1"/>
</dbReference>
<evidence type="ECO:0000313" key="7">
    <source>
        <dbReference type="Proteomes" id="UP000678499"/>
    </source>
</evidence>
<evidence type="ECO:0000259" key="4">
    <source>
        <dbReference type="PROSITE" id="PS50197"/>
    </source>
</evidence>
<dbReference type="InterPro" id="IPR052651">
    <property type="entry name" value="WDR81"/>
</dbReference>
<keyword evidence="2" id="KW-0853">WD repeat</keyword>
<dbReference type="PROSITE" id="PS50082">
    <property type="entry name" value="WD_REPEATS_2"/>
    <property type="match status" value="1"/>
</dbReference>
<keyword evidence="1" id="KW-0061">Asparagine biosynthesis</keyword>
<dbReference type="EMBL" id="CAJPEX010001874">
    <property type="protein sequence ID" value="CAG0920124.1"/>
    <property type="molecule type" value="Genomic_DNA"/>
</dbReference>
<dbReference type="InterPro" id="IPR029055">
    <property type="entry name" value="Ntn_hydrolases_N"/>
</dbReference>
<keyword evidence="7" id="KW-1185">Reference proteome</keyword>
<reference evidence="6" key="1">
    <citation type="submission" date="2020-11" db="EMBL/GenBank/DDBJ databases">
        <authorList>
            <person name="Tran Van P."/>
        </authorList>
    </citation>
    <scope>NUCLEOTIDE SEQUENCE</scope>
</reference>
<dbReference type="PROSITE" id="PS50197">
    <property type="entry name" value="BEACH"/>
    <property type="match status" value="1"/>
</dbReference>
<dbReference type="SUPFAM" id="SSF81837">
    <property type="entry name" value="BEACH domain"/>
    <property type="match status" value="2"/>
</dbReference>
<dbReference type="InterPro" id="IPR036322">
    <property type="entry name" value="WD40_repeat_dom_sf"/>
</dbReference>
<dbReference type="CDD" id="cd06071">
    <property type="entry name" value="Beach"/>
    <property type="match status" value="1"/>
</dbReference>
<dbReference type="InterPro" id="IPR036372">
    <property type="entry name" value="BEACH_dom_sf"/>
</dbReference>
<dbReference type="PANTHER" id="PTHR44662">
    <property type="entry name" value="WD REPEAT-CONTAINING PROTEIN 81"/>
    <property type="match status" value="1"/>
</dbReference>